<reference evidence="2" key="1">
    <citation type="submission" date="2020-06" db="EMBL/GenBank/DDBJ databases">
        <title>WGS assembly of Ceratodon purpureus strain R40.</title>
        <authorList>
            <person name="Carey S.B."/>
            <person name="Jenkins J."/>
            <person name="Shu S."/>
            <person name="Lovell J.T."/>
            <person name="Sreedasyam A."/>
            <person name="Maumus F."/>
            <person name="Tiley G.P."/>
            <person name="Fernandez-Pozo N."/>
            <person name="Barry K."/>
            <person name="Chen C."/>
            <person name="Wang M."/>
            <person name="Lipzen A."/>
            <person name="Daum C."/>
            <person name="Saski C.A."/>
            <person name="Payton A.C."/>
            <person name="Mcbreen J.C."/>
            <person name="Conrad R.E."/>
            <person name="Kollar L.M."/>
            <person name="Olsson S."/>
            <person name="Huttunen S."/>
            <person name="Landis J.B."/>
            <person name="Wickett N.J."/>
            <person name="Johnson M.G."/>
            <person name="Rensing S.A."/>
            <person name="Grimwood J."/>
            <person name="Schmutz J."/>
            <person name="Mcdaniel S.F."/>
        </authorList>
    </citation>
    <scope>NUCLEOTIDE SEQUENCE</scope>
    <source>
        <strain evidence="2">R40</strain>
    </source>
</reference>
<dbReference type="Proteomes" id="UP000822688">
    <property type="component" value="Chromosome 7"/>
</dbReference>
<keyword evidence="1" id="KW-0732">Signal</keyword>
<name>A0A8T0H9A2_CERPU</name>
<evidence type="ECO:0000256" key="1">
    <source>
        <dbReference type="SAM" id="SignalP"/>
    </source>
</evidence>
<evidence type="ECO:0000313" key="2">
    <source>
        <dbReference type="EMBL" id="KAG0567277.1"/>
    </source>
</evidence>
<comment type="caution">
    <text evidence="2">The sequence shown here is derived from an EMBL/GenBank/DDBJ whole genome shotgun (WGS) entry which is preliminary data.</text>
</comment>
<dbReference type="EMBL" id="CM026428">
    <property type="protein sequence ID" value="KAG0567277.1"/>
    <property type="molecule type" value="Genomic_DNA"/>
</dbReference>
<sequence>MHPIMVHTQSPEGINIVSLSWLLISFSWLLPRVCESLACIIETFHYMHVTESLTSTTPLLFAWC</sequence>
<organism evidence="2 3">
    <name type="scientific">Ceratodon purpureus</name>
    <name type="common">Fire moss</name>
    <name type="synonym">Dicranum purpureum</name>
    <dbReference type="NCBI Taxonomy" id="3225"/>
    <lineage>
        <taxon>Eukaryota</taxon>
        <taxon>Viridiplantae</taxon>
        <taxon>Streptophyta</taxon>
        <taxon>Embryophyta</taxon>
        <taxon>Bryophyta</taxon>
        <taxon>Bryophytina</taxon>
        <taxon>Bryopsida</taxon>
        <taxon>Dicranidae</taxon>
        <taxon>Pseudoditrichales</taxon>
        <taxon>Ditrichaceae</taxon>
        <taxon>Ceratodon</taxon>
    </lineage>
</organism>
<feature type="chain" id="PRO_5035900358" evidence="1">
    <location>
        <begin position="37"/>
        <end position="64"/>
    </location>
</feature>
<dbReference type="AlphaFoldDB" id="A0A8T0H9A2"/>
<keyword evidence="3" id="KW-1185">Reference proteome</keyword>
<gene>
    <name evidence="2" type="ORF">KC19_7G123200</name>
</gene>
<evidence type="ECO:0000313" key="3">
    <source>
        <dbReference type="Proteomes" id="UP000822688"/>
    </source>
</evidence>
<protein>
    <submittedName>
        <fullName evidence="2">Uncharacterized protein</fullName>
    </submittedName>
</protein>
<accession>A0A8T0H9A2</accession>
<proteinExistence type="predicted"/>
<feature type="signal peptide" evidence="1">
    <location>
        <begin position="1"/>
        <end position="36"/>
    </location>
</feature>